<reference evidence="2 3" key="1">
    <citation type="submission" date="2016-04" db="EMBL/GenBank/DDBJ databases">
        <title>Complete genome sequence and analysis of deep-sea sediment isolate, Amycolatopsis sp. WP1.</title>
        <authorList>
            <person name="Wang H."/>
            <person name="Chen S."/>
            <person name="Wu Q."/>
        </authorList>
    </citation>
    <scope>NUCLEOTIDE SEQUENCE [LARGE SCALE GENOMIC DNA]</scope>
    <source>
        <strain evidence="2 3">WP1</strain>
    </source>
</reference>
<feature type="transmembrane region" description="Helical" evidence="1">
    <location>
        <begin position="47"/>
        <end position="69"/>
    </location>
</feature>
<keyword evidence="3" id="KW-1185">Reference proteome</keyword>
<feature type="transmembrane region" description="Helical" evidence="1">
    <location>
        <begin position="352"/>
        <end position="371"/>
    </location>
</feature>
<dbReference type="AlphaFoldDB" id="A0A344LKL5"/>
<evidence type="ECO:0000256" key="1">
    <source>
        <dbReference type="SAM" id="Phobius"/>
    </source>
</evidence>
<feature type="transmembrane region" description="Helical" evidence="1">
    <location>
        <begin position="298"/>
        <end position="322"/>
    </location>
</feature>
<organism evidence="2 3">
    <name type="scientific">Amycolatopsis albispora</name>
    <dbReference type="NCBI Taxonomy" id="1804986"/>
    <lineage>
        <taxon>Bacteria</taxon>
        <taxon>Bacillati</taxon>
        <taxon>Actinomycetota</taxon>
        <taxon>Actinomycetes</taxon>
        <taxon>Pseudonocardiales</taxon>
        <taxon>Pseudonocardiaceae</taxon>
        <taxon>Amycolatopsis</taxon>
    </lineage>
</organism>
<dbReference type="EMBL" id="CP015163">
    <property type="protein sequence ID" value="AXB48589.1"/>
    <property type="molecule type" value="Genomic_DNA"/>
</dbReference>
<feature type="transmembrane region" description="Helical" evidence="1">
    <location>
        <begin position="12"/>
        <end position="35"/>
    </location>
</feature>
<dbReference type="Pfam" id="PF06772">
    <property type="entry name" value="LtrA"/>
    <property type="match status" value="1"/>
</dbReference>
<dbReference type="RefSeq" id="WP_113697695.1">
    <property type="nucleotide sequence ID" value="NZ_CP015163.1"/>
</dbReference>
<keyword evidence="1" id="KW-1133">Transmembrane helix</keyword>
<protein>
    <submittedName>
        <fullName evidence="2">Low temperature requirement protein A</fullName>
    </submittedName>
</protein>
<gene>
    <name evidence="2" type="ORF">A4R43_17920</name>
</gene>
<keyword evidence="1" id="KW-0472">Membrane</keyword>
<keyword evidence="1" id="KW-0812">Transmembrane</keyword>
<dbReference type="OrthoDB" id="7698234at2"/>
<feature type="transmembrane region" description="Helical" evidence="1">
    <location>
        <begin position="107"/>
        <end position="126"/>
    </location>
</feature>
<feature type="transmembrane region" description="Helical" evidence="1">
    <location>
        <begin position="138"/>
        <end position="157"/>
    </location>
</feature>
<accession>A0A344LKL5</accession>
<proteinExistence type="predicted"/>
<dbReference type="PANTHER" id="PTHR36840">
    <property type="entry name" value="BLL5714 PROTEIN"/>
    <property type="match status" value="1"/>
</dbReference>
<dbReference type="InterPro" id="IPR010640">
    <property type="entry name" value="Low_temperature_requirement_A"/>
</dbReference>
<dbReference type="PANTHER" id="PTHR36840:SF1">
    <property type="entry name" value="BLL5714 PROTEIN"/>
    <property type="match status" value="1"/>
</dbReference>
<name>A0A344LKL5_9PSEU</name>
<feature type="transmembrane region" description="Helical" evidence="1">
    <location>
        <begin position="266"/>
        <end position="286"/>
    </location>
</feature>
<evidence type="ECO:0000313" key="3">
    <source>
        <dbReference type="Proteomes" id="UP000250434"/>
    </source>
</evidence>
<feature type="transmembrane region" description="Helical" evidence="1">
    <location>
        <begin position="81"/>
        <end position="101"/>
    </location>
</feature>
<evidence type="ECO:0000313" key="2">
    <source>
        <dbReference type="EMBL" id="AXB48589.1"/>
    </source>
</evidence>
<dbReference type="Proteomes" id="UP000250434">
    <property type="component" value="Chromosome"/>
</dbReference>
<dbReference type="KEGG" id="aab:A4R43_17920"/>
<feature type="transmembrane region" description="Helical" evidence="1">
    <location>
        <begin position="163"/>
        <end position="180"/>
    </location>
</feature>
<feature type="transmembrane region" description="Helical" evidence="1">
    <location>
        <begin position="225"/>
        <end position="246"/>
    </location>
</feature>
<feature type="transmembrane region" description="Helical" evidence="1">
    <location>
        <begin position="328"/>
        <end position="345"/>
    </location>
</feature>
<sequence length="377" mass="41060">MRARDAREPHRAATPLELLFDLCFVVAVAQAAAGLHHAVAENHTGEGLVGFLMVFFAIWWAWMNFTWFASAFDTDDGPYRLTTLVQIAGSLVVAAGIERAFDGDFRVIIIGYVVMRLAMVTQWLRAARSDVDCRPTSLRYAAGIVLAQLCWVGWLFLPAAWQLPAFLVFVLLELATPVIAERAHGTSYHRHHIAERYGLFTIIVLGETILSSTNAFREAIAEGHVADLVSLAVAALVIVFSLWWLYFDQPGHVRLTTLRASLNWGYGHYVIFASLAALGAGIEVAVDYDTHTAHIGGVATALATTIPVALFLLSVWVLHVGVRNECRPIAIGFPVAAVLVLLSTFSPAPIHFTAGVCALLVLTVVLATRGHPVEENA</sequence>